<protein>
    <submittedName>
        <fullName evidence="6">Cytochrome P450</fullName>
    </submittedName>
</protein>
<dbReference type="FunFam" id="1.10.630.10:FF:000011">
    <property type="entry name" value="Cytochrome P450 83B1"/>
    <property type="match status" value="1"/>
</dbReference>
<organism evidence="6 7">
    <name type="scientific">Canna indica</name>
    <name type="common">Indian-shot</name>
    <dbReference type="NCBI Taxonomy" id="4628"/>
    <lineage>
        <taxon>Eukaryota</taxon>
        <taxon>Viridiplantae</taxon>
        <taxon>Streptophyta</taxon>
        <taxon>Embryophyta</taxon>
        <taxon>Tracheophyta</taxon>
        <taxon>Spermatophyta</taxon>
        <taxon>Magnoliopsida</taxon>
        <taxon>Liliopsida</taxon>
        <taxon>Zingiberales</taxon>
        <taxon>Cannaceae</taxon>
        <taxon>Canna</taxon>
    </lineage>
</organism>
<dbReference type="Gene3D" id="1.10.630.10">
    <property type="entry name" value="Cytochrome P450"/>
    <property type="match status" value="1"/>
</dbReference>
<dbReference type="PANTHER" id="PTHR47955:SF14">
    <property type="entry name" value="OS01G0543600 PROTEIN"/>
    <property type="match status" value="1"/>
</dbReference>
<evidence type="ECO:0000256" key="3">
    <source>
        <dbReference type="ARBA" id="ARBA00023004"/>
    </source>
</evidence>
<dbReference type="PANTHER" id="PTHR47955">
    <property type="entry name" value="CYTOCHROME P450 FAMILY 71 PROTEIN"/>
    <property type="match status" value="1"/>
</dbReference>
<feature type="binding site" description="axial binding residue" evidence="4">
    <location>
        <position position="462"/>
    </location>
    <ligand>
        <name>heme</name>
        <dbReference type="ChEBI" id="CHEBI:30413"/>
    </ligand>
    <ligandPart>
        <name>Fe</name>
        <dbReference type="ChEBI" id="CHEBI:18248"/>
    </ligandPart>
</feature>
<keyword evidence="5" id="KW-0503">Monooxygenase</keyword>
<comment type="similarity">
    <text evidence="1 5">Belongs to the cytochrome P450 family.</text>
</comment>
<dbReference type="InterPro" id="IPR036396">
    <property type="entry name" value="Cyt_P450_sf"/>
</dbReference>
<dbReference type="GO" id="GO:0020037">
    <property type="term" value="F:heme binding"/>
    <property type="evidence" value="ECO:0007669"/>
    <property type="project" value="InterPro"/>
</dbReference>
<dbReference type="Proteomes" id="UP001327560">
    <property type="component" value="Chromosome 1"/>
</dbReference>
<dbReference type="InterPro" id="IPR001128">
    <property type="entry name" value="Cyt_P450"/>
</dbReference>
<evidence type="ECO:0000313" key="7">
    <source>
        <dbReference type="Proteomes" id="UP001327560"/>
    </source>
</evidence>
<dbReference type="PRINTS" id="PR00463">
    <property type="entry name" value="EP450I"/>
</dbReference>
<dbReference type="AlphaFoldDB" id="A0AAQ3Q2X7"/>
<dbReference type="PRINTS" id="PR00385">
    <property type="entry name" value="P450"/>
</dbReference>
<evidence type="ECO:0000256" key="2">
    <source>
        <dbReference type="ARBA" id="ARBA00022723"/>
    </source>
</evidence>
<evidence type="ECO:0000256" key="5">
    <source>
        <dbReference type="RuleBase" id="RU000461"/>
    </source>
</evidence>
<dbReference type="PROSITE" id="PS00086">
    <property type="entry name" value="CYTOCHROME_P450"/>
    <property type="match status" value="1"/>
</dbReference>
<dbReference type="EMBL" id="CP136890">
    <property type="protein sequence ID" value="WOK94585.1"/>
    <property type="molecule type" value="Genomic_DNA"/>
</dbReference>
<keyword evidence="2 4" id="KW-0479">Metal-binding</keyword>
<comment type="cofactor">
    <cofactor evidence="4">
        <name>heme</name>
        <dbReference type="ChEBI" id="CHEBI:30413"/>
    </cofactor>
</comment>
<keyword evidence="3 4" id="KW-0408">Iron</keyword>
<keyword evidence="5" id="KW-0560">Oxidoreductase</keyword>
<dbReference type="InterPro" id="IPR017972">
    <property type="entry name" value="Cyt_P450_CS"/>
</dbReference>
<dbReference type="SUPFAM" id="SSF48264">
    <property type="entry name" value="Cytochrome P450"/>
    <property type="match status" value="1"/>
</dbReference>
<accession>A0AAQ3Q2X7</accession>
<evidence type="ECO:0000256" key="1">
    <source>
        <dbReference type="ARBA" id="ARBA00010617"/>
    </source>
</evidence>
<evidence type="ECO:0000313" key="6">
    <source>
        <dbReference type="EMBL" id="WOK94585.1"/>
    </source>
</evidence>
<proteinExistence type="inferred from homology"/>
<dbReference type="Pfam" id="PF00067">
    <property type="entry name" value="p450"/>
    <property type="match status" value="1"/>
</dbReference>
<keyword evidence="4 5" id="KW-0349">Heme</keyword>
<gene>
    <name evidence="6" type="ORF">Cni_G03289</name>
</gene>
<dbReference type="GO" id="GO:0016705">
    <property type="term" value="F:oxidoreductase activity, acting on paired donors, with incorporation or reduction of molecular oxygen"/>
    <property type="evidence" value="ECO:0007669"/>
    <property type="project" value="InterPro"/>
</dbReference>
<dbReference type="GO" id="GO:0004497">
    <property type="term" value="F:monooxygenase activity"/>
    <property type="evidence" value="ECO:0007669"/>
    <property type="project" value="UniProtKB-KW"/>
</dbReference>
<dbReference type="CDD" id="cd11072">
    <property type="entry name" value="CYP71-like"/>
    <property type="match status" value="1"/>
</dbReference>
<keyword evidence="7" id="KW-1185">Reference proteome</keyword>
<dbReference type="InterPro" id="IPR002401">
    <property type="entry name" value="Cyt_P450_E_grp-I"/>
</dbReference>
<evidence type="ECO:0000256" key="4">
    <source>
        <dbReference type="PIRSR" id="PIRSR602401-1"/>
    </source>
</evidence>
<sequence length="521" mass="58986">MIKLRSVSTRHTMQLLMETSLLSTLFIFALFLLLTSIKRTSKKTTRLPPSPPTLPVIGNLHLLGSLTHRSLRALSNQYGSLMLLHLGQIPTLVISSPEMAKEIMKTQDRTFASRPPSKAAKLILSGALDLAFRPYSEYWRQLRKLTTVHLLCAKKVQSYRLLREEEVAVMLEKIRRASSSGPVNMTKTLVTFSADVITRVVSGRNFRESGKDELFGKLVKENNVAFAAFFFEDYFPSLAWIDELFGISTRARRTAKRWDTAIEEVIEEHVALREKYDDDVEEKDFIDILLSLLKKPDDETDTNISREEIKALLMDMFAAGTETTHVTLVWAMAELVRNPETMKKLQDEVRGTADEAKKGTLMIKEEDLERMVYLKAVIKEVLRLHPAAPLLLPHVSMEDCQIQGFHVPKNAKVLINAWAIGRDPKHWDEPEEFKPERFLNSSVDFKGNDFELIPFGAGRRICPGLHFAVSSMEIALANLVSGFDWELPLGMSATKMDMTEAPGLTIGKKEPLCLVAKPWVF</sequence>
<reference evidence="6 7" key="1">
    <citation type="submission" date="2023-10" db="EMBL/GenBank/DDBJ databases">
        <title>Chromosome-scale genome assembly provides insights into flower coloration mechanisms of Canna indica.</title>
        <authorList>
            <person name="Li C."/>
        </authorList>
    </citation>
    <scope>NUCLEOTIDE SEQUENCE [LARGE SCALE GENOMIC DNA]</scope>
    <source>
        <tissue evidence="6">Flower</tissue>
    </source>
</reference>
<name>A0AAQ3Q2X7_9LILI</name>
<dbReference type="GO" id="GO:0005506">
    <property type="term" value="F:iron ion binding"/>
    <property type="evidence" value="ECO:0007669"/>
    <property type="project" value="InterPro"/>
</dbReference>